<reference evidence="3" key="2">
    <citation type="submission" date="2013-12" db="EMBL/GenBank/DDBJ databases">
        <authorList>
            <person name="Yu Y."/>
            <person name="Lee S."/>
            <person name="de Baynast K."/>
            <person name="Wissotski M."/>
            <person name="Liu L."/>
            <person name="Talag J."/>
            <person name="Goicoechea J."/>
            <person name="Angelova A."/>
            <person name="Jetty R."/>
            <person name="Kudrna D."/>
            <person name="Golser W."/>
            <person name="Rivera L."/>
            <person name="Zhang J."/>
            <person name="Wing R."/>
        </authorList>
    </citation>
    <scope>NUCLEOTIDE SEQUENCE</scope>
</reference>
<organism evidence="2 3">
    <name type="scientific">Leersia perrieri</name>
    <dbReference type="NCBI Taxonomy" id="77586"/>
    <lineage>
        <taxon>Eukaryota</taxon>
        <taxon>Viridiplantae</taxon>
        <taxon>Streptophyta</taxon>
        <taxon>Embryophyta</taxon>
        <taxon>Tracheophyta</taxon>
        <taxon>Spermatophyta</taxon>
        <taxon>Magnoliopsida</taxon>
        <taxon>Liliopsida</taxon>
        <taxon>Poales</taxon>
        <taxon>Poaceae</taxon>
        <taxon>BOP clade</taxon>
        <taxon>Oryzoideae</taxon>
        <taxon>Oryzeae</taxon>
        <taxon>Oryzinae</taxon>
        <taxon>Leersia</taxon>
    </lineage>
</organism>
<dbReference type="Proteomes" id="UP000032180">
    <property type="component" value="Chromosome 12"/>
</dbReference>
<evidence type="ECO:0000313" key="3">
    <source>
        <dbReference type="Proteomes" id="UP000032180"/>
    </source>
</evidence>
<dbReference type="PANTHER" id="PTHR46733:SF8">
    <property type="entry name" value="HSP20_ALPHA CRYSTALLIN FAMILY PROTEIN"/>
    <property type="match status" value="1"/>
</dbReference>
<dbReference type="PANTHER" id="PTHR46733">
    <property type="entry name" value="26.5 KDA HEAT SHOCK PROTEIN, MITOCHONDRIAL"/>
    <property type="match status" value="1"/>
</dbReference>
<dbReference type="AlphaFoldDB" id="A0A0D9XY56"/>
<proteinExistence type="predicted"/>
<evidence type="ECO:0000313" key="2">
    <source>
        <dbReference type="EnsemblPlants" id="LPERR12G06390.1"/>
    </source>
</evidence>
<protein>
    <recommendedName>
        <fullName evidence="4">SHSP domain-containing protein</fullName>
    </recommendedName>
</protein>
<dbReference type="EnsemblPlants" id="LPERR12G06390.1">
    <property type="protein sequence ID" value="LPERR12G06390.1"/>
    <property type="gene ID" value="LPERR12G06390"/>
</dbReference>
<name>A0A0D9XY56_9ORYZ</name>
<dbReference type="InterPro" id="IPR044587">
    <property type="entry name" value="HSP21-like"/>
</dbReference>
<reference evidence="2" key="3">
    <citation type="submission" date="2015-04" db="UniProtKB">
        <authorList>
            <consortium name="EnsemblPlants"/>
        </authorList>
    </citation>
    <scope>IDENTIFICATION</scope>
</reference>
<dbReference type="GO" id="GO:0009408">
    <property type="term" value="P:response to heat"/>
    <property type="evidence" value="ECO:0007669"/>
    <property type="project" value="InterPro"/>
</dbReference>
<keyword evidence="1" id="KW-0346">Stress response</keyword>
<dbReference type="HOGENOM" id="CLU_121664_0_0_1"/>
<dbReference type="eggNOG" id="ENOG502R3NR">
    <property type="taxonomic scope" value="Eukaryota"/>
</dbReference>
<sequence length="189" mass="20575">MSLSAVTSCHSLMSRPMKLSAGASLRSWKPPAGKKIKSPFLCFALDPKTSSEHQFNISPVALVHLTMPPTSTPQWKIQEDDKNKSVQLTFFNIPEQAKEGDFQVLIDDDVLIIKTTDMLNKQVAAAPPPQVTGAGGKAGGSVSFHVRLLMPKGYNKDGVRAEIVLRALVVTVAKASHPDFKKEIAVERK</sequence>
<keyword evidence="3" id="KW-1185">Reference proteome</keyword>
<dbReference type="Gramene" id="LPERR12G06390.1">
    <property type="protein sequence ID" value="LPERR12G06390.1"/>
    <property type="gene ID" value="LPERR12G06390"/>
</dbReference>
<evidence type="ECO:0000256" key="1">
    <source>
        <dbReference type="ARBA" id="ARBA00023016"/>
    </source>
</evidence>
<reference evidence="2 3" key="1">
    <citation type="submission" date="2012-08" db="EMBL/GenBank/DDBJ databases">
        <title>Oryza genome evolution.</title>
        <authorList>
            <person name="Wing R.A."/>
        </authorList>
    </citation>
    <scope>NUCLEOTIDE SEQUENCE</scope>
</reference>
<evidence type="ECO:0008006" key="4">
    <source>
        <dbReference type="Google" id="ProtNLM"/>
    </source>
</evidence>
<accession>A0A0D9XY56</accession>